<feature type="compositionally biased region" description="Low complexity" evidence="1">
    <location>
        <begin position="37"/>
        <end position="71"/>
    </location>
</feature>
<dbReference type="Proteomes" id="UP001224412">
    <property type="component" value="Unassembled WGS sequence"/>
</dbReference>
<dbReference type="PANTHER" id="PTHR31157:SF1">
    <property type="entry name" value="SCP DOMAIN-CONTAINING PROTEIN"/>
    <property type="match status" value="1"/>
</dbReference>
<feature type="compositionally biased region" description="Polar residues" evidence="1">
    <location>
        <begin position="96"/>
        <end position="109"/>
    </location>
</feature>
<dbReference type="RefSeq" id="WP_284588878.1">
    <property type="nucleotide sequence ID" value="NZ_JASNUC010000005.1"/>
</dbReference>
<dbReference type="SMART" id="SM00198">
    <property type="entry name" value="SCP"/>
    <property type="match status" value="1"/>
</dbReference>
<dbReference type="EMBL" id="JASNVH010000006">
    <property type="protein sequence ID" value="MDK4306807.1"/>
    <property type="molecule type" value="Genomic_DNA"/>
</dbReference>
<feature type="region of interest" description="Disordered" evidence="1">
    <location>
        <begin position="37"/>
        <end position="115"/>
    </location>
</feature>
<keyword evidence="2" id="KW-0732">Signal</keyword>
<comment type="caution">
    <text evidence="4">The sequence shown here is derived from an EMBL/GenBank/DDBJ whole genome shotgun (WGS) entry which is preliminary data.</text>
</comment>
<feature type="chain" id="PRO_5042846172" evidence="2">
    <location>
        <begin position="33"/>
        <end position="203"/>
    </location>
</feature>
<dbReference type="CDD" id="cd05379">
    <property type="entry name" value="CAP_bacterial"/>
    <property type="match status" value="1"/>
</dbReference>
<dbReference type="Pfam" id="PF00188">
    <property type="entry name" value="CAP"/>
    <property type="match status" value="1"/>
</dbReference>
<proteinExistence type="predicted"/>
<feature type="domain" description="SCP" evidence="3">
    <location>
        <begin position="84"/>
        <end position="198"/>
    </location>
</feature>
<accession>A0AAP4F802</accession>
<gene>
    <name evidence="4" type="ORF">QPX42_04470</name>
</gene>
<evidence type="ECO:0000256" key="2">
    <source>
        <dbReference type="SAM" id="SignalP"/>
    </source>
</evidence>
<dbReference type="InterPro" id="IPR014044">
    <property type="entry name" value="CAP_dom"/>
</dbReference>
<dbReference type="PANTHER" id="PTHR31157">
    <property type="entry name" value="SCP DOMAIN-CONTAINING PROTEIN"/>
    <property type="match status" value="1"/>
</dbReference>
<feature type="signal peptide" evidence="2">
    <location>
        <begin position="1"/>
        <end position="32"/>
    </location>
</feature>
<evidence type="ECO:0000313" key="4">
    <source>
        <dbReference type="EMBL" id="MDK4306807.1"/>
    </source>
</evidence>
<organism evidence="4 5">
    <name type="scientific">Corynebacterium pseudodiphtheriticum</name>
    <dbReference type="NCBI Taxonomy" id="37637"/>
    <lineage>
        <taxon>Bacteria</taxon>
        <taxon>Bacillati</taxon>
        <taxon>Actinomycetota</taxon>
        <taxon>Actinomycetes</taxon>
        <taxon>Mycobacteriales</taxon>
        <taxon>Corynebacteriaceae</taxon>
        <taxon>Corynebacterium</taxon>
    </lineage>
</organism>
<protein>
    <submittedName>
        <fullName evidence="4">CAP domain-containing protein</fullName>
    </submittedName>
</protein>
<dbReference type="SUPFAM" id="SSF55797">
    <property type="entry name" value="PR-1-like"/>
    <property type="match status" value="1"/>
</dbReference>
<reference evidence="4" key="1">
    <citation type="submission" date="2023-05" db="EMBL/GenBank/DDBJ databases">
        <title>Metabolic capabilities are highly conserved among human nasal-associated Corynebacterium species in pangenomic analyses.</title>
        <authorList>
            <person name="Tran T.H."/>
            <person name="Roberts A.Q."/>
            <person name="Escapa I.F."/>
            <person name="Gao W."/>
            <person name="Conlan S."/>
            <person name="Kong H."/>
            <person name="Segre J.A."/>
            <person name="Kelly M.S."/>
            <person name="Lemon K.P."/>
        </authorList>
    </citation>
    <scope>NUCLEOTIDE SEQUENCE</scope>
    <source>
        <strain evidence="4">KPL2773</strain>
    </source>
</reference>
<name>A0AAP4F802_9CORY</name>
<dbReference type="Gene3D" id="3.40.33.10">
    <property type="entry name" value="CAP"/>
    <property type="match status" value="1"/>
</dbReference>
<dbReference type="InterPro" id="IPR035940">
    <property type="entry name" value="CAP_sf"/>
</dbReference>
<evidence type="ECO:0000313" key="5">
    <source>
        <dbReference type="Proteomes" id="UP001224412"/>
    </source>
</evidence>
<evidence type="ECO:0000256" key="1">
    <source>
        <dbReference type="SAM" id="MobiDB-lite"/>
    </source>
</evidence>
<dbReference type="AlphaFoldDB" id="A0AAP4F802"/>
<evidence type="ECO:0000259" key="3">
    <source>
        <dbReference type="SMART" id="SM00198"/>
    </source>
</evidence>
<sequence>MKFSTRTFAATFAAAGVFAGMIAAPASSQAQAFNLPTSSIPLSSSLPTPQQPGTPSTPGTPYRPSTPGTPGAPSKPSTPSSVEAKRAAVIAETNKFRAQQGAQPLQSNPALNAEAQRRAEELARNNAFHHFELDSLAANHGGVGENIFQLSDGFNFAPTIVRGWANSPGHHANMANKKATQTGIGIARASDGNWRVLALYSER</sequence>